<dbReference type="InterPro" id="IPR001647">
    <property type="entry name" value="HTH_TetR"/>
</dbReference>
<dbReference type="SUPFAM" id="SSF46689">
    <property type="entry name" value="Homeodomain-like"/>
    <property type="match status" value="1"/>
</dbReference>
<evidence type="ECO:0000256" key="4">
    <source>
        <dbReference type="PROSITE-ProRule" id="PRU00335"/>
    </source>
</evidence>
<reference evidence="6 7" key="1">
    <citation type="submission" date="2024-10" db="EMBL/GenBank/DDBJ databases">
        <title>The Natural Products Discovery Center: Release of the First 8490 Sequenced Strains for Exploring Actinobacteria Biosynthetic Diversity.</title>
        <authorList>
            <person name="Kalkreuter E."/>
            <person name="Kautsar S.A."/>
            <person name="Yang D."/>
            <person name="Bader C.D."/>
            <person name="Teijaro C.N."/>
            <person name="Fluegel L."/>
            <person name="Davis C.M."/>
            <person name="Simpson J.R."/>
            <person name="Lauterbach L."/>
            <person name="Steele A.D."/>
            <person name="Gui C."/>
            <person name="Meng S."/>
            <person name="Li G."/>
            <person name="Viehrig K."/>
            <person name="Ye F."/>
            <person name="Su P."/>
            <person name="Kiefer A.F."/>
            <person name="Nichols A."/>
            <person name="Cepeda A.J."/>
            <person name="Yan W."/>
            <person name="Fan B."/>
            <person name="Jiang Y."/>
            <person name="Adhikari A."/>
            <person name="Zheng C.-J."/>
            <person name="Schuster L."/>
            <person name="Cowan T.M."/>
            <person name="Smanski M.J."/>
            <person name="Chevrette M.G."/>
            <person name="De Carvalho L.P.S."/>
            <person name="Shen B."/>
        </authorList>
    </citation>
    <scope>NUCLEOTIDE SEQUENCE [LARGE SCALE GENOMIC DNA]</scope>
    <source>
        <strain evidence="6 7">NPDC021253</strain>
    </source>
</reference>
<accession>A0ABW7SU99</accession>
<feature type="DNA-binding region" description="H-T-H motif" evidence="4">
    <location>
        <begin position="29"/>
        <end position="48"/>
    </location>
</feature>
<evidence type="ECO:0000256" key="2">
    <source>
        <dbReference type="ARBA" id="ARBA00023125"/>
    </source>
</evidence>
<dbReference type="PROSITE" id="PS50977">
    <property type="entry name" value="HTH_TETR_2"/>
    <property type="match status" value="1"/>
</dbReference>
<keyword evidence="3" id="KW-0804">Transcription</keyword>
<keyword evidence="1" id="KW-0805">Transcription regulation</keyword>
<evidence type="ECO:0000259" key="5">
    <source>
        <dbReference type="PROSITE" id="PS50977"/>
    </source>
</evidence>
<gene>
    <name evidence="6" type="ORF">ACH4OY_24505</name>
</gene>
<keyword evidence="7" id="KW-1185">Reference proteome</keyword>
<dbReference type="EMBL" id="JBIRPU010000021">
    <property type="protein sequence ID" value="MFI0795817.1"/>
    <property type="molecule type" value="Genomic_DNA"/>
</dbReference>
<evidence type="ECO:0000256" key="1">
    <source>
        <dbReference type="ARBA" id="ARBA00023015"/>
    </source>
</evidence>
<keyword evidence="2 4" id="KW-0238">DNA-binding</keyword>
<dbReference type="PANTHER" id="PTHR30055:SF234">
    <property type="entry name" value="HTH-TYPE TRANSCRIPTIONAL REGULATOR BETI"/>
    <property type="match status" value="1"/>
</dbReference>
<dbReference type="PANTHER" id="PTHR30055">
    <property type="entry name" value="HTH-TYPE TRANSCRIPTIONAL REGULATOR RUTR"/>
    <property type="match status" value="1"/>
</dbReference>
<sequence length="218" mass="23570">MARSEAARTALLDAAERLFAEAGIAQVSDRKVAEAAGNTNHSAVHYYFGGREGLLRALIIRHAVELEEPRRRMFERSDSVLDDVRSLVVPFMDAMARLPRPSWRARFLSQAIHDPVTATLMRESAESAPTATLIARSAVSRLNHLHPGVVAGRASLITRIVATACAEVEARAERDGQDPRWHSVGDFLSDAIAGMMLAPISQAGSTNPLTEAPALSVP</sequence>
<dbReference type="InterPro" id="IPR050109">
    <property type="entry name" value="HTH-type_TetR-like_transc_reg"/>
</dbReference>
<protein>
    <submittedName>
        <fullName evidence="6">TetR/AcrR family transcriptional regulator</fullName>
    </submittedName>
</protein>
<proteinExistence type="predicted"/>
<organism evidence="6 7">
    <name type="scientific">Micromonospora rubida</name>
    <dbReference type="NCBI Taxonomy" id="2697657"/>
    <lineage>
        <taxon>Bacteria</taxon>
        <taxon>Bacillati</taxon>
        <taxon>Actinomycetota</taxon>
        <taxon>Actinomycetes</taxon>
        <taxon>Micromonosporales</taxon>
        <taxon>Micromonosporaceae</taxon>
        <taxon>Micromonospora</taxon>
    </lineage>
</organism>
<dbReference type="RefSeq" id="WP_396683381.1">
    <property type="nucleotide sequence ID" value="NZ_JBIRPU010000021.1"/>
</dbReference>
<name>A0ABW7SU99_9ACTN</name>
<dbReference type="InterPro" id="IPR009057">
    <property type="entry name" value="Homeodomain-like_sf"/>
</dbReference>
<evidence type="ECO:0000256" key="3">
    <source>
        <dbReference type="ARBA" id="ARBA00023163"/>
    </source>
</evidence>
<dbReference type="Pfam" id="PF00440">
    <property type="entry name" value="TetR_N"/>
    <property type="match status" value="1"/>
</dbReference>
<dbReference type="Gene3D" id="1.10.357.10">
    <property type="entry name" value="Tetracycline Repressor, domain 2"/>
    <property type="match status" value="1"/>
</dbReference>
<dbReference type="Proteomes" id="UP001611075">
    <property type="component" value="Unassembled WGS sequence"/>
</dbReference>
<evidence type="ECO:0000313" key="7">
    <source>
        <dbReference type="Proteomes" id="UP001611075"/>
    </source>
</evidence>
<feature type="domain" description="HTH tetR-type" evidence="5">
    <location>
        <begin position="5"/>
        <end position="66"/>
    </location>
</feature>
<evidence type="ECO:0000313" key="6">
    <source>
        <dbReference type="EMBL" id="MFI0795817.1"/>
    </source>
</evidence>
<comment type="caution">
    <text evidence="6">The sequence shown here is derived from an EMBL/GenBank/DDBJ whole genome shotgun (WGS) entry which is preliminary data.</text>
</comment>